<accession>A0A1H3TXZ4</accession>
<reference evidence="3" key="1">
    <citation type="submission" date="2016-10" db="EMBL/GenBank/DDBJ databases">
        <authorList>
            <person name="Varghese N."/>
            <person name="Submissions S."/>
        </authorList>
    </citation>
    <scope>NUCLEOTIDE SEQUENCE [LARGE SCALE GENOMIC DNA]</scope>
    <source>
        <strain evidence="3">CGMCC 4.3530</strain>
    </source>
</reference>
<feature type="transmembrane region" description="Helical" evidence="1">
    <location>
        <begin position="47"/>
        <end position="72"/>
    </location>
</feature>
<evidence type="ECO:0008006" key="4">
    <source>
        <dbReference type="Google" id="ProtNLM"/>
    </source>
</evidence>
<dbReference type="AlphaFoldDB" id="A0A1H3TXZ4"/>
<protein>
    <recommendedName>
        <fullName evidence="4">Phage-related minor tail protein</fullName>
    </recommendedName>
</protein>
<keyword evidence="1" id="KW-0472">Membrane</keyword>
<keyword evidence="1" id="KW-1133">Transmembrane helix</keyword>
<feature type="non-terminal residue" evidence="2">
    <location>
        <position position="651"/>
    </location>
</feature>
<evidence type="ECO:0000313" key="3">
    <source>
        <dbReference type="Proteomes" id="UP000199529"/>
    </source>
</evidence>
<dbReference type="STRING" id="418495.SAMN05216215_10971"/>
<sequence>MAATRDLVFTVLGIDRASNTFDKVGDSIDRMGNRATKALAGVAGGSAVAAAGVAAAVGALPLAFIGMGAVALRENAAVRGSFQDLSETVRTGLMADAAPLESAFVGAADEMGSAYEQLRPLMRDAFAASAPYVATLTDGVTDFARNAMPGMVTSVERAGPVVDGMASLMADAGVGVGDFFEIVAGGSEDAGLGVEHLGQLVAGVLPEVGGVLVGLTGVWAEHGDEVADVVTRIIGVIGDMSGGALPVMSSAVGVALDVLSGVLNVIEPLSGALGPLIGMWLSLATAMRGIRAVREVVAGAATSMIQFSDNTRRAAGSGSLMQTAGRGMLGVLGGPFGVALAAATIGLALFGSASQSAEGDQRSLSSALRDSAGAFDSNARSAIMQSEQYQSIAGSVEAAGLSHQEYIDALISGGPALDGVRAKLQGQVQAAYEAQGSFTGVSGSLREQSDASTDLLLATDGLRGTIVGAIDDQRQYTDAVYGADSAMSRAVPGADSLREAINTLKNSTADTADRVDALNAAWQQLFGVQISMDEATARFEEGLDNLRESLDSVRGGTAGWQAALFAADGQINLTTEEGRELHDNLVQQGDQYRTLAQTAYDTALRQGQSQQQAAAAAVSASEQRRGQFIAEAMQMGFTADQARALADRYFG</sequence>
<gene>
    <name evidence="2" type="ORF">SAMN05216215_10971</name>
</gene>
<name>A0A1H3TXZ4_9PSEU</name>
<evidence type="ECO:0000256" key="1">
    <source>
        <dbReference type="SAM" id="Phobius"/>
    </source>
</evidence>
<dbReference type="Proteomes" id="UP000199529">
    <property type="component" value="Unassembled WGS sequence"/>
</dbReference>
<keyword evidence="3" id="KW-1185">Reference proteome</keyword>
<proteinExistence type="predicted"/>
<keyword evidence="1" id="KW-0812">Transmembrane</keyword>
<dbReference type="EMBL" id="FNOK01000097">
    <property type="protein sequence ID" value="SDZ55113.1"/>
    <property type="molecule type" value="Genomic_DNA"/>
</dbReference>
<organism evidence="2 3">
    <name type="scientific">Saccharopolyspora shandongensis</name>
    <dbReference type="NCBI Taxonomy" id="418495"/>
    <lineage>
        <taxon>Bacteria</taxon>
        <taxon>Bacillati</taxon>
        <taxon>Actinomycetota</taxon>
        <taxon>Actinomycetes</taxon>
        <taxon>Pseudonocardiales</taxon>
        <taxon>Pseudonocardiaceae</taxon>
        <taxon>Saccharopolyspora</taxon>
    </lineage>
</organism>
<evidence type="ECO:0000313" key="2">
    <source>
        <dbReference type="EMBL" id="SDZ55113.1"/>
    </source>
</evidence>